<evidence type="ECO:0000313" key="3">
    <source>
        <dbReference type="Proteomes" id="UP000300879"/>
    </source>
</evidence>
<reference evidence="2 3" key="1">
    <citation type="submission" date="2019-05" db="EMBL/GenBank/DDBJ databases">
        <authorList>
            <person name="Chen C."/>
        </authorList>
    </citation>
    <scope>NUCLEOTIDE SEQUENCE [LARGE SCALE GENOMIC DNA]</scope>
    <source>
        <strain evidence="2 3">HB172198</strain>
    </source>
</reference>
<proteinExistence type="predicted"/>
<accession>A0A4P8XLG9</accession>
<dbReference type="Pfam" id="PF13472">
    <property type="entry name" value="Lipase_GDSL_2"/>
    <property type="match status" value="1"/>
</dbReference>
<evidence type="ECO:0000313" key="2">
    <source>
        <dbReference type="EMBL" id="QCT03328.1"/>
    </source>
</evidence>
<dbReference type="Proteomes" id="UP000300879">
    <property type="component" value="Chromosome"/>
</dbReference>
<organism evidence="2 3">
    <name type="scientific">Paenibacillus algicola</name>
    <dbReference type="NCBI Taxonomy" id="2565926"/>
    <lineage>
        <taxon>Bacteria</taxon>
        <taxon>Bacillati</taxon>
        <taxon>Bacillota</taxon>
        <taxon>Bacilli</taxon>
        <taxon>Bacillales</taxon>
        <taxon>Paenibacillaceae</taxon>
        <taxon>Paenibacillus</taxon>
    </lineage>
</organism>
<keyword evidence="3" id="KW-1185">Reference proteome</keyword>
<gene>
    <name evidence="2" type="ORF">E6C60_2616</name>
</gene>
<dbReference type="Gene3D" id="3.40.50.1110">
    <property type="entry name" value="SGNH hydrolase"/>
    <property type="match status" value="1"/>
</dbReference>
<dbReference type="InterPro" id="IPR013830">
    <property type="entry name" value="SGNH_hydro"/>
</dbReference>
<evidence type="ECO:0000259" key="1">
    <source>
        <dbReference type="Pfam" id="PF13472"/>
    </source>
</evidence>
<sequence>MVYCYTAVGDSLTYGLGALPGSGFVPLYRRMAEEYVKEFVAYDQLGIPGLTSCELYERIRRDPQFRSSLKGAAIITISAGGNDLIRAAQDYETDFRPELLEQALSRCKACWQGMVNEICKLKKGGPASPYLIRAVGLYNPYPSRIEAAAYVHRLNGFLSGLLPTAQVYSLFAGREQELLSSDGLHPNAKGYRLIAEQLNRLGYRPL</sequence>
<dbReference type="PANTHER" id="PTHR30383:SF27">
    <property type="entry name" value="SPORE GERMINATION LIPASE LIPC"/>
    <property type="match status" value="1"/>
</dbReference>
<dbReference type="InterPro" id="IPR036514">
    <property type="entry name" value="SGNH_hydro_sf"/>
</dbReference>
<dbReference type="AlphaFoldDB" id="A0A4P8XLG9"/>
<dbReference type="KEGG" id="palo:E6C60_2616"/>
<feature type="domain" description="SGNH hydrolase-type esterase" evidence="1">
    <location>
        <begin position="7"/>
        <end position="193"/>
    </location>
</feature>
<dbReference type="SUPFAM" id="SSF52266">
    <property type="entry name" value="SGNH hydrolase"/>
    <property type="match status" value="1"/>
</dbReference>
<name>A0A4P8XLG9_9BACL</name>
<dbReference type="EMBL" id="CP040396">
    <property type="protein sequence ID" value="QCT03328.1"/>
    <property type="molecule type" value="Genomic_DNA"/>
</dbReference>
<dbReference type="OrthoDB" id="26855at2"/>
<dbReference type="PANTHER" id="PTHR30383">
    <property type="entry name" value="THIOESTERASE 1/PROTEASE 1/LYSOPHOSPHOLIPASE L1"/>
    <property type="match status" value="1"/>
</dbReference>
<protein>
    <submittedName>
        <fullName evidence="2">G-D-S-L family lipolytic protein</fullName>
    </submittedName>
</protein>
<dbReference type="GO" id="GO:0004622">
    <property type="term" value="F:phosphatidylcholine lysophospholipase activity"/>
    <property type="evidence" value="ECO:0007669"/>
    <property type="project" value="TreeGrafter"/>
</dbReference>
<dbReference type="InterPro" id="IPR051532">
    <property type="entry name" value="Ester_Hydrolysis_Enzymes"/>
</dbReference>